<evidence type="ECO:0000313" key="1">
    <source>
        <dbReference type="EMBL" id="JAH68553.1"/>
    </source>
</evidence>
<reference evidence="1" key="1">
    <citation type="submission" date="2014-11" db="EMBL/GenBank/DDBJ databases">
        <authorList>
            <person name="Amaro Gonzalez C."/>
        </authorList>
    </citation>
    <scope>NUCLEOTIDE SEQUENCE</scope>
</reference>
<sequence length="16" mass="1821">MASIHLLCPEELTLHN</sequence>
<protein>
    <submittedName>
        <fullName evidence="1">Uncharacterized protein</fullName>
    </submittedName>
</protein>
<organism evidence="1">
    <name type="scientific">Anguilla anguilla</name>
    <name type="common">European freshwater eel</name>
    <name type="synonym">Muraena anguilla</name>
    <dbReference type="NCBI Taxonomy" id="7936"/>
    <lineage>
        <taxon>Eukaryota</taxon>
        <taxon>Metazoa</taxon>
        <taxon>Chordata</taxon>
        <taxon>Craniata</taxon>
        <taxon>Vertebrata</taxon>
        <taxon>Euteleostomi</taxon>
        <taxon>Actinopterygii</taxon>
        <taxon>Neopterygii</taxon>
        <taxon>Teleostei</taxon>
        <taxon>Anguilliformes</taxon>
        <taxon>Anguillidae</taxon>
        <taxon>Anguilla</taxon>
    </lineage>
</organism>
<accession>A0A0E9UUA6</accession>
<dbReference type="EMBL" id="GBXM01040024">
    <property type="protein sequence ID" value="JAH68553.1"/>
    <property type="molecule type" value="Transcribed_RNA"/>
</dbReference>
<name>A0A0E9UUA6_ANGAN</name>
<proteinExistence type="predicted"/>
<dbReference type="AlphaFoldDB" id="A0A0E9UUA6"/>
<reference evidence="1" key="2">
    <citation type="journal article" date="2015" name="Fish Shellfish Immunol.">
        <title>Early steps in the European eel (Anguilla anguilla)-Vibrio vulnificus interaction in the gills: Role of the RtxA13 toxin.</title>
        <authorList>
            <person name="Callol A."/>
            <person name="Pajuelo D."/>
            <person name="Ebbesson L."/>
            <person name="Teles M."/>
            <person name="MacKenzie S."/>
            <person name="Amaro C."/>
        </authorList>
    </citation>
    <scope>NUCLEOTIDE SEQUENCE</scope>
</reference>